<evidence type="ECO:0000259" key="7">
    <source>
        <dbReference type="PROSITE" id="PS50977"/>
    </source>
</evidence>
<evidence type="ECO:0000256" key="6">
    <source>
        <dbReference type="SAM" id="MobiDB-lite"/>
    </source>
</evidence>
<dbReference type="GO" id="GO:0003700">
    <property type="term" value="F:DNA-binding transcription factor activity"/>
    <property type="evidence" value="ECO:0007669"/>
    <property type="project" value="TreeGrafter"/>
</dbReference>
<feature type="domain" description="HTH tetR-type" evidence="7">
    <location>
        <begin position="16"/>
        <end position="76"/>
    </location>
</feature>
<evidence type="ECO:0000256" key="1">
    <source>
        <dbReference type="ARBA" id="ARBA00022491"/>
    </source>
</evidence>
<dbReference type="InterPro" id="IPR001647">
    <property type="entry name" value="HTH_TetR"/>
</dbReference>
<dbReference type="InterPro" id="IPR039538">
    <property type="entry name" value="BetI_C"/>
</dbReference>
<organism evidence="8">
    <name type="scientific">Microbacterium sp. A8/3-1</name>
    <dbReference type="NCBI Taxonomy" id="3160749"/>
    <lineage>
        <taxon>Bacteria</taxon>
        <taxon>Bacillati</taxon>
        <taxon>Actinomycetota</taxon>
        <taxon>Actinomycetes</taxon>
        <taxon>Micrococcales</taxon>
        <taxon>Microbacteriaceae</taxon>
        <taxon>Microbacterium</taxon>
    </lineage>
</organism>
<dbReference type="PANTHER" id="PTHR30055:SF228">
    <property type="entry name" value="TRANSCRIPTIONAL REGULATOR-RELATED"/>
    <property type="match status" value="1"/>
</dbReference>
<keyword evidence="1" id="KW-0678">Repressor</keyword>
<accession>A0AAU7VWL8</accession>
<reference evidence="8" key="1">
    <citation type="submission" date="2024-06" db="EMBL/GenBank/DDBJ databases">
        <title>Draft genome sequence of Microbacterium sp. strain A8/3-1, isolated from Oxytropis tragacanthoides Fisch. ex DC. Root nodules in the Altai region of Russia.</title>
        <authorList>
            <person name="Sazanova A."/>
            <person name="Guro P."/>
            <person name="Kuznetsova I."/>
            <person name="Belimov A."/>
            <person name="Safronova V."/>
        </authorList>
    </citation>
    <scope>NUCLEOTIDE SEQUENCE</scope>
    <source>
        <strain evidence="8">A8/3-1</strain>
    </source>
</reference>
<dbReference type="GO" id="GO:0000976">
    <property type="term" value="F:transcription cis-regulatory region binding"/>
    <property type="evidence" value="ECO:0007669"/>
    <property type="project" value="TreeGrafter"/>
</dbReference>
<feature type="region of interest" description="Disordered" evidence="6">
    <location>
        <begin position="198"/>
        <end position="217"/>
    </location>
</feature>
<evidence type="ECO:0000313" key="8">
    <source>
        <dbReference type="EMBL" id="XBX77974.1"/>
    </source>
</evidence>
<keyword evidence="3 5" id="KW-0238">DNA-binding</keyword>
<protein>
    <submittedName>
        <fullName evidence="8">TetR/AcrR family transcriptional regulator</fullName>
    </submittedName>
</protein>
<evidence type="ECO:0000256" key="3">
    <source>
        <dbReference type="ARBA" id="ARBA00023125"/>
    </source>
</evidence>
<dbReference type="InterPro" id="IPR036271">
    <property type="entry name" value="Tet_transcr_reg_TetR-rel_C_sf"/>
</dbReference>
<dbReference type="RefSeq" id="WP_350351368.1">
    <property type="nucleotide sequence ID" value="NZ_CP158357.1"/>
</dbReference>
<keyword evidence="4" id="KW-0804">Transcription</keyword>
<dbReference type="Pfam" id="PF00440">
    <property type="entry name" value="TetR_N"/>
    <property type="match status" value="1"/>
</dbReference>
<keyword evidence="2" id="KW-0805">Transcription regulation</keyword>
<dbReference type="SUPFAM" id="SSF46689">
    <property type="entry name" value="Homeodomain-like"/>
    <property type="match status" value="1"/>
</dbReference>
<dbReference type="AlphaFoldDB" id="A0AAU7VWL8"/>
<dbReference type="Gene3D" id="1.10.357.10">
    <property type="entry name" value="Tetracycline Repressor, domain 2"/>
    <property type="match status" value="1"/>
</dbReference>
<dbReference type="InterPro" id="IPR050109">
    <property type="entry name" value="HTH-type_TetR-like_transc_reg"/>
</dbReference>
<evidence type="ECO:0000256" key="5">
    <source>
        <dbReference type="PROSITE-ProRule" id="PRU00335"/>
    </source>
</evidence>
<dbReference type="EMBL" id="CP158357">
    <property type="protein sequence ID" value="XBX77974.1"/>
    <property type="molecule type" value="Genomic_DNA"/>
</dbReference>
<proteinExistence type="predicted"/>
<dbReference type="SUPFAM" id="SSF48498">
    <property type="entry name" value="Tetracyclin repressor-like, C-terminal domain"/>
    <property type="match status" value="1"/>
</dbReference>
<evidence type="ECO:0000256" key="2">
    <source>
        <dbReference type="ARBA" id="ARBA00023015"/>
    </source>
</evidence>
<gene>
    <name evidence="8" type="ORF">ABS642_18975</name>
</gene>
<evidence type="ECO:0000256" key="4">
    <source>
        <dbReference type="ARBA" id="ARBA00023163"/>
    </source>
</evidence>
<name>A0AAU7VWL8_9MICO</name>
<dbReference type="Pfam" id="PF13977">
    <property type="entry name" value="TetR_C_6"/>
    <property type="match status" value="1"/>
</dbReference>
<dbReference type="PROSITE" id="PS50977">
    <property type="entry name" value="HTH_TETR_2"/>
    <property type="match status" value="1"/>
</dbReference>
<sequence>MNTTSRAPAPRRLPPEERERTIVDGAVALARESGIDTLTVRAVAARVGVTPALVAHYRPVMDVFVAEVFGTIVAAERDEVLDDFTPAGGLRASLRRLVETLLDDSREDVALVWVQAWSLGVRNEPLGERVRAEMDLWQSRLEEVIADAASRDPDDSADPAFAAWMLLAMVDGMSAHALVKWAPRDRADLARRTVAAVLDRPEPPASAVTTRTSEERP</sequence>
<dbReference type="InterPro" id="IPR009057">
    <property type="entry name" value="Homeodomain-like_sf"/>
</dbReference>
<dbReference type="PANTHER" id="PTHR30055">
    <property type="entry name" value="HTH-TYPE TRANSCRIPTIONAL REGULATOR RUTR"/>
    <property type="match status" value="1"/>
</dbReference>
<feature type="DNA-binding region" description="H-T-H motif" evidence="5">
    <location>
        <begin position="39"/>
        <end position="58"/>
    </location>
</feature>